<organism evidence="2 3">
    <name type="scientific">Acinetobacter indicus</name>
    <dbReference type="NCBI Taxonomy" id="756892"/>
    <lineage>
        <taxon>Bacteria</taxon>
        <taxon>Pseudomonadati</taxon>
        <taxon>Pseudomonadota</taxon>
        <taxon>Gammaproteobacteria</taxon>
        <taxon>Moraxellales</taxon>
        <taxon>Moraxellaceae</taxon>
        <taxon>Acinetobacter</taxon>
    </lineage>
</organism>
<feature type="domain" description="YgjP-like metallopeptidase" evidence="1">
    <location>
        <begin position="18"/>
        <end position="216"/>
    </location>
</feature>
<dbReference type="Gene3D" id="3.30.2010.10">
    <property type="entry name" value="Metalloproteases ('zincins'), catalytic domain"/>
    <property type="match status" value="1"/>
</dbReference>
<evidence type="ECO:0000259" key="1">
    <source>
        <dbReference type="Pfam" id="PF01863"/>
    </source>
</evidence>
<dbReference type="CDD" id="cd07344">
    <property type="entry name" value="M48_yhfN_like"/>
    <property type="match status" value="1"/>
</dbReference>
<dbReference type="PANTHER" id="PTHR30399">
    <property type="entry name" value="UNCHARACTERIZED PROTEIN YGJP"/>
    <property type="match status" value="1"/>
</dbReference>
<dbReference type="AlphaFoldDB" id="A0A7S6VSJ8"/>
<name>A0A7S6VSJ8_9GAMM</name>
<evidence type="ECO:0000313" key="3">
    <source>
        <dbReference type="Proteomes" id="UP000593812"/>
    </source>
</evidence>
<dbReference type="EMBL" id="CP048654">
    <property type="protein sequence ID" value="QOW44139.1"/>
    <property type="molecule type" value="Genomic_DNA"/>
</dbReference>
<dbReference type="Proteomes" id="UP000593812">
    <property type="component" value="Chromosome"/>
</dbReference>
<gene>
    <name evidence="2" type="ORF">G0027_00960</name>
</gene>
<dbReference type="Pfam" id="PF01863">
    <property type="entry name" value="YgjP-like"/>
    <property type="match status" value="1"/>
</dbReference>
<dbReference type="PANTHER" id="PTHR30399:SF1">
    <property type="entry name" value="UTP PYROPHOSPHATASE"/>
    <property type="match status" value="1"/>
</dbReference>
<proteinExistence type="predicted"/>
<dbReference type="RefSeq" id="WP_180191893.1">
    <property type="nucleotide sequence ID" value="NZ_CP048654.1"/>
</dbReference>
<sequence>MISSLPEIQITPHARATRLRLRVEPHQIRLTVPKHCTQRQIQDFLQQSEQWMIDAWHKQQAQQGFVQRELPNQLALFNLDEPLNIYYQTQQQSFILDLKKHCLWVSDRQPAAYLKAFVIAYAKEYLPIYLKQVSRETGLKYGDCSIRKPKTRWGSCSAKHDIMLNSGLVLFPQEITRYVAVHELAHTKHFDHSPNFWAEVQKHDVDFQQHRKILKSTPMPWWWNIV</sequence>
<dbReference type="InterPro" id="IPR002725">
    <property type="entry name" value="YgjP-like_metallopeptidase"/>
</dbReference>
<evidence type="ECO:0000313" key="2">
    <source>
        <dbReference type="EMBL" id="QOW44139.1"/>
    </source>
</evidence>
<dbReference type="InterPro" id="IPR053136">
    <property type="entry name" value="UTP_pyrophosphatase-like"/>
</dbReference>
<protein>
    <submittedName>
        <fullName evidence="2">M48 family metallopeptidase</fullName>
    </submittedName>
</protein>
<accession>A0A7S6VSJ8</accession>
<reference evidence="2 3" key="1">
    <citation type="submission" date="2020-02" db="EMBL/GenBank/DDBJ databases">
        <title>Tigecycline-resistant Acinetobacter species from pigs and migratory birds.</title>
        <authorList>
            <person name="Chen C."/>
            <person name="Sun J."/>
            <person name="Liao X.-P."/>
            <person name="Liu Y.-H."/>
        </authorList>
    </citation>
    <scope>NUCLEOTIDE SEQUENCE [LARGE SCALE GENOMIC DNA]</scope>
    <source>
        <strain evidence="2 3">C15_T</strain>
    </source>
</reference>